<feature type="region of interest" description="Disordered" evidence="1">
    <location>
        <begin position="1"/>
        <end position="42"/>
    </location>
</feature>
<gene>
    <name evidence="2" type="ORF">CIRG_01506</name>
</gene>
<dbReference type="Proteomes" id="UP000054565">
    <property type="component" value="Unassembled WGS sequence"/>
</dbReference>
<dbReference type="AlphaFoldDB" id="A0A0J6XYJ4"/>
<name>A0A0J6XYJ4_COCIT</name>
<proteinExistence type="predicted"/>
<feature type="compositionally biased region" description="Basic and acidic residues" evidence="1">
    <location>
        <begin position="1"/>
        <end position="27"/>
    </location>
</feature>
<dbReference type="EMBL" id="DS028093">
    <property type="protein sequence ID" value="KMP01366.1"/>
    <property type="molecule type" value="Genomic_DNA"/>
</dbReference>
<organism evidence="2 3">
    <name type="scientific">Coccidioides immitis RMSCC 2394</name>
    <dbReference type="NCBI Taxonomy" id="404692"/>
    <lineage>
        <taxon>Eukaryota</taxon>
        <taxon>Fungi</taxon>
        <taxon>Dikarya</taxon>
        <taxon>Ascomycota</taxon>
        <taxon>Pezizomycotina</taxon>
        <taxon>Eurotiomycetes</taxon>
        <taxon>Eurotiomycetidae</taxon>
        <taxon>Onygenales</taxon>
        <taxon>Onygenaceae</taxon>
        <taxon>Coccidioides</taxon>
    </lineage>
</organism>
<evidence type="ECO:0000313" key="3">
    <source>
        <dbReference type="Proteomes" id="UP000054565"/>
    </source>
</evidence>
<accession>A0A0J6XYJ4</accession>
<evidence type="ECO:0000256" key="1">
    <source>
        <dbReference type="SAM" id="MobiDB-lite"/>
    </source>
</evidence>
<evidence type="ECO:0000313" key="2">
    <source>
        <dbReference type="EMBL" id="KMP01366.1"/>
    </source>
</evidence>
<protein>
    <submittedName>
        <fullName evidence="2">Uncharacterized protein</fullName>
    </submittedName>
</protein>
<reference evidence="3" key="1">
    <citation type="journal article" date="2010" name="Genome Res.">
        <title>Population genomic sequencing of Coccidioides fungi reveals recent hybridization and transposon control.</title>
        <authorList>
            <person name="Neafsey D.E."/>
            <person name="Barker B.M."/>
            <person name="Sharpton T.J."/>
            <person name="Stajich J.E."/>
            <person name="Park D.J."/>
            <person name="Whiston E."/>
            <person name="Hung C.-Y."/>
            <person name="McMahan C."/>
            <person name="White J."/>
            <person name="Sykes S."/>
            <person name="Heiman D."/>
            <person name="Young S."/>
            <person name="Zeng Q."/>
            <person name="Abouelleil A."/>
            <person name="Aftuck L."/>
            <person name="Bessette D."/>
            <person name="Brown A."/>
            <person name="FitzGerald M."/>
            <person name="Lui A."/>
            <person name="Macdonald J.P."/>
            <person name="Priest M."/>
            <person name="Orbach M.J."/>
            <person name="Galgiani J.N."/>
            <person name="Kirkland T.N."/>
            <person name="Cole G.T."/>
            <person name="Birren B.W."/>
            <person name="Henn M.R."/>
            <person name="Taylor J.W."/>
            <person name="Rounsley S.D."/>
        </authorList>
    </citation>
    <scope>NUCLEOTIDE SEQUENCE [LARGE SCALE GENOMIC DNA]</scope>
    <source>
        <strain evidence="3">RMSCC 2394</strain>
    </source>
</reference>
<sequence length="235" mass="25082">MAAELRTHGRRAEERPSDGTGSGDEKGCAAGGWPRSWSQSTAVAAARRSPIAARLKVRQPHRASLQRNRALGERLAAGRGRKSCGHLQPAASKIRSPCDEKPASLGLDLGVVSAVHLGKNEGNLSSKAHTFISPTPEIPLSLRMDELMPRCSNGPGTPQHPLPWLKTGRIIPASRRIGRVSSGISIVHCWHISSVLASSHDHRGTEFGKDVLNVNILLIGRYGGLDNETSRGGGK</sequence>